<dbReference type="SUPFAM" id="SSF50978">
    <property type="entry name" value="WD40 repeat-like"/>
    <property type="match status" value="1"/>
</dbReference>
<feature type="compositionally biased region" description="Low complexity" evidence="1">
    <location>
        <begin position="11"/>
        <end position="49"/>
    </location>
</feature>
<evidence type="ECO:0000313" key="2">
    <source>
        <dbReference type="EMBL" id="GHP03747.1"/>
    </source>
</evidence>
<organism evidence="2 3">
    <name type="scientific">Pycnococcus provasolii</name>
    <dbReference type="NCBI Taxonomy" id="41880"/>
    <lineage>
        <taxon>Eukaryota</taxon>
        <taxon>Viridiplantae</taxon>
        <taxon>Chlorophyta</taxon>
        <taxon>Pseudoscourfieldiophyceae</taxon>
        <taxon>Pseudoscourfieldiales</taxon>
        <taxon>Pycnococcaceae</taxon>
        <taxon>Pycnococcus</taxon>
    </lineage>
</organism>
<dbReference type="EMBL" id="BNJQ01000006">
    <property type="protein sequence ID" value="GHP03747.1"/>
    <property type="molecule type" value="Genomic_DNA"/>
</dbReference>
<evidence type="ECO:0000256" key="1">
    <source>
        <dbReference type="SAM" id="MobiDB-lite"/>
    </source>
</evidence>
<feature type="compositionally biased region" description="Basic and acidic residues" evidence="1">
    <location>
        <begin position="50"/>
        <end position="70"/>
    </location>
</feature>
<accession>A0A830HF66</accession>
<feature type="compositionally biased region" description="Low complexity" evidence="1">
    <location>
        <begin position="316"/>
        <end position="334"/>
    </location>
</feature>
<feature type="region of interest" description="Disordered" evidence="1">
    <location>
        <begin position="1"/>
        <end position="192"/>
    </location>
</feature>
<sequence>MSASASRDEQQQQQQQPASASASAPASAPASASAEPLVSGRSSRSLSRSLSDRSLSDRSLSDRSIPRSDDGGGDDEGDGGDGDEGDEHAIFRGDDGDAGGDEPDEYRFSDDDDDDSSFEDLDDSSLGDDDDVLWDVDDDVDDTNVDDSGDDDDDDDDDSGEDDPDERDRADAQRIPVFPAGHDRRRDAPTLDNNQTYAFDDVAYVATGPNTGTSSISTCACLPHYQTADALHYRYHAAEDADELTVIDSPEVFQHRFITRVAVYQNKARAGSLDWKVACECRLSISAYSVSRSEDGRFMAIGGDNGMVGLCQMSYNDNDNGEPSSSSSGGGNTSSPTLTVIAYLRFGHTITTMCNSLRFGSFLGVERLYVASQDGVVALFGVPAELDEEIPPMETGSALAAHGDPSVVLGRDNMRRERARSLGRAIAGEETPIPAIEGMISTCLQTFTLTTRHSGSRLMLAAAAILLEDQHLNCAEPVPSTADNSLVGRFVAVVCDEPMVWILSLAGSAAVLDEHASSVDDDRPDPWTQKLDYPTRPSPSHVTFYGSGKDRADGCQYCKWSPDARFLTACCDKRGTCAVWRVRLSPDGRCQASLVAALASDGPMLPAAYHPGIPDVVLCAEERWRLWSFSAESMLTSTSDEMRFPTPKAKQLTFLPLIKPPDAHAMNARIRFNSRGFRITGLAPFLARGRQSRDAPFLAVSTETGIWCVALLPHVWTPEVHHRYPRRFRDAVRELLTIHTHGKSRLTTSDLPSVTESVRAFDRLPREVLHRVFACLSLPACAWTGEPPESPGVVADEA</sequence>
<name>A0A830HF66_9CHLO</name>
<evidence type="ECO:0000313" key="3">
    <source>
        <dbReference type="Proteomes" id="UP000660262"/>
    </source>
</evidence>
<feature type="compositionally biased region" description="Acidic residues" evidence="1">
    <location>
        <begin position="96"/>
        <end position="165"/>
    </location>
</feature>
<protein>
    <submittedName>
        <fullName evidence="2">Uncharacterized protein</fullName>
    </submittedName>
</protein>
<proteinExistence type="predicted"/>
<gene>
    <name evidence="2" type="ORF">PPROV_000250200</name>
</gene>
<reference evidence="2" key="1">
    <citation type="submission" date="2020-10" db="EMBL/GenBank/DDBJ databases">
        <title>Unveiling of a novel bifunctional photoreceptor, Dualchrome1, isolated from a cosmopolitan green alga.</title>
        <authorList>
            <person name="Suzuki S."/>
            <person name="Kawachi M."/>
        </authorList>
    </citation>
    <scope>NUCLEOTIDE SEQUENCE</scope>
    <source>
        <strain evidence="2">NIES 2893</strain>
    </source>
</reference>
<feature type="region of interest" description="Disordered" evidence="1">
    <location>
        <begin position="312"/>
        <end position="334"/>
    </location>
</feature>
<dbReference type="Proteomes" id="UP000660262">
    <property type="component" value="Unassembled WGS sequence"/>
</dbReference>
<feature type="compositionally biased region" description="Acidic residues" evidence="1">
    <location>
        <begin position="71"/>
        <end position="86"/>
    </location>
</feature>
<dbReference type="InterPro" id="IPR015943">
    <property type="entry name" value="WD40/YVTN_repeat-like_dom_sf"/>
</dbReference>
<feature type="compositionally biased region" description="Basic and acidic residues" evidence="1">
    <location>
        <begin position="1"/>
        <end position="10"/>
    </location>
</feature>
<keyword evidence="3" id="KW-1185">Reference proteome</keyword>
<dbReference type="Gene3D" id="2.130.10.10">
    <property type="entry name" value="YVTN repeat-like/Quinoprotein amine dehydrogenase"/>
    <property type="match status" value="1"/>
</dbReference>
<dbReference type="InterPro" id="IPR036322">
    <property type="entry name" value="WD40_repeat_dom_sf"/>
</dbReference>
<comment type="caution">
    <text evidence="2">The sequence shown here is derived from an EMBL/GenBank/DDBJ whole genome shotgun (WGS) entry which is preliminary data.</text>
</comment>
<dbReference type="AlphaFoldDB" id="A0A830HF66"/>